<dbReference type="GO" id="GO:0003723">
    <property type="term" value="F:RNA binding"/>
    <property type="evidence" value="ECO:0007669"/>
    <property type="project" value="UniProtKB-KW"/>
</dbReference>
<feature type="region of interest" description="Disordered" evidence="3">
    <location>
        <begin position="103"/>
        <end position="139"/>
    </location>
</feature>
<evidence type="ECO:0000256" key="1">
    <source>
        <dbReference type="ARBA" id="ARBA00022490"/>
    </source>
</evidence>
<name>A0A853MBG8_9CYAN</name>
<protein>
    <submittedName>
        <fullName evidence="4">KH domain-containing protein</fullName>
    </submittedName>
</protein>
<sequence length="139" mass="15443">MFLNKSVPTPHHHKLETKLSTTSPNYTGLVRFLVEPFLDSPGSLRIDCEMSNTLKRAWIRIAFDPTDKGKVLGRGGRNIQAIRTVVTAAAELAGQSVYLDIYGNNSHSPDGSDEEEKIFPPKSRTGNTPGSFSKPRFRR</sequence>
<evidence type="ECO:0000313" key="5">
    <source>
        <dbReference type="Proteomes" id="UP000093903"/>
    </source>
</evidence>
<dbReference type="InterPro" id="IPR020627">
    <property type="entry name" value="KhpA"/>
</dbReference>
<keyword evidence="2" id="KW-0694">RNA-binding</keyword>
<evidence type="ECO:0000256" key="3">
    <source>
        <dbReference type="SAM" id="MobiDB-lite"/>
    </source>
</evidence>
<comment type="caution">
    <text evidence="4">The sequence shown here is derived from an EMBL/GenBank/DDBJ whole genome shotgun (WGS) entry which is preliminary data.</text>
</comment>
<evidence type="ECO:0000313" key="4">
    <source>
        <dbReference type="EMBL" id="OBU76591.1"/>
    </source>
</evidence>
<dbReference type="RefSeq" id="WP_040008560.1">
    <property type="nucleotide sequence ID" value="NZ_ACYA01000025.1"/>
</dbReference>
<proteinExistence type="predicted"/>
<reference evidence="4 5" key="1">
    <citation type="submission" date="2016-05" db="EMBL/GenBank/DDBJ databases">
        <title>First complete genome of the cyanobacterium Cylindrospermopsis raciborskii CS505, containing a circular chromosome and a single extrachromosomal element.</title>
        <authorList>
            <person name="Fuentes J."/>
            <person name="Tamames J."/>
            <person name="Allen E."/>
            <person name="Plominski A."/>
            <person name="Vasquez M."/>
        </authorList>
    </citation>
    <scope>NUCLEOTIDE SEQUENCE [LARGE SCALE GENOMIC DNA]</scope>
    <source>
        <strain evidence="4 5">CS505</strain>
    </source>
</reference>
<dbReference type="Pfam" id="PF13083">
    <property type="entry name" value="KH_KhpA-B"/>
    <property type="match status" value="1"/>
</dbReference>
<dbReference type="AlphaFoldDB" id="A0A853MBG8"/>
<accession>A0A853MBG8</accession>
<dbReference type="EMBL" id="LYXA01000001">
    <property type="protein sequence ID" value="OBU76591.1"/>
    <property type="molecule type" value="Genomic_DNA"/>
</dbReference>
<dbReference type="PANTHER" id="PTHR34654:SF1">
    <property type="entry name" value="RNA-BINDING PROTEIN KHPA"/>
    <property type="match status" value="1"/>
</dbReference>
<keyword evidence="1" id="KW-0963">Cytoplasm</keyword>
<organism evidence="4 5">
    <name type="scientific">Cylindrospermopsis raciborskii CS-505</name>
    <dbReference type="NCBI Taxonomy" id="533240"/>
    <lineage>
        <taxon>Bacteria</taxon>
        <taxon>Bacillati</taxon>
        <taxon>Cyanobacteriota</taxon>
        <taxon>Cyanophyceae</taxon>
        <taxon>Nostocales</taxon>
        <taxon>Aphanizomenonaceae</taxon>
        <taxon>Cylindrospermopsis</taxon>
    </lineage>
</organism>
<dbReference type="PANTHER" id="PTHR34654">
    <property type="entry name" value="UPF0109 PROTEIN SCO5592"/>
    <property type="match status" value="1"/>
</dbReference>
<evidence type="ECO:0000256" key="2">
    <source>
        <dbReference type="ARBA" id="ARBA00022884"/>
    </source>
</evidence>
<dbReference type="Proteomes" id="UP000093903">
    <property type="component" value="Unassembled WGS sequence"/>
</dbReference>
<dbReference type="CDD" id="cd22533">
    <property type="entry name" value="KH-II_YlqC-like"/>
    <property type="match status" value="1"/>
</dbReference>
<gene>
    <name evidence="4" type="ORF">A9P98_09910</name>
</gene>